<comment type="caution">
    <text evidence="1">The sequence shown here is derived from an EMBL/GenBank/DDBJ whole genome shotgun (WGS) entry which is preliminary data.</text>
</comment>
<dbReference type="OrthoDB" id="3239511at2759"/>
<dbReference type="RefSeq" id="XP_041284769.1">
    <property type="nucleotide sequence ID" value="XM_041442715.1"/>
</dbReference>
<organism evidence="1 2">
    <name type="scientific">Suillus discolor</name>
    <dbReference type="NCBI Taxonomy" id="1912936"/>
    <lineage>
        <taxon>Eukaryota</taxon>
        <taxon>Fungi</taxon>
        <taxon>Dikarya</taxon>
        <taxon>Basidiomycota</taxon>
        <taxon>Agaricomycotina</taxon>
        <taxon>Agaricomycetes</taxon>
        <taxon>Agaricomycetidae</taxon>
        <taxon>Boletales</taxon>
        <taxon>Suillineae</taxon>
        <taxon>Suillaceae</taxon>
        <taxon>Suillus</taxon>
    </lineage>
</organism>
<accession>A0A9P7ESI3</accession>
<evidence type="ECO:0000313" key="2">
    <source>
        <dbReference type="Proteomes" id="UP000823399"/>
    </source>
</evidence>
<dbReference type="EMBL" id="JABBWM010000158">
    <property type="protein sequence ID" value="KAG2085835.1"/>
    <property type="molecule type" value="Genomic_DNA"/>
</dbReference>
<reference evidence="1" key="1">
    <citation type="journal article" date="2020" name="New Phytol.">
        <title>Comparative genomics reveals dynamic genome evolution in host specialist ectomycorrhizal fungi.</title>
        <authorList>
            <person name="Lofgren L.A."/>
            <person name="Nguyen N.H."/>
            <person name="Vilgalys R."/>
            <person name="Ruytinx J."/>
            <person name="Liao H.L."/>
            <person name="Branco S."/>
            <person name="Kuo A."/>
            <person name="LaButti K."/>
            <person name="Lipzen A."/>
            <person name="Andreopoulos W."/>
            <person name="Pangilinan J."/>
            <person name="Riley R."/>
            <person name="Hundley H."/>
            <person name="Na H."/>
            <person name="Barry K."/>
            <person name="Grigoriev I.V."/>
            <person name="Stajich J.E."/>
            <person name="Kennedy P.G."/>
        </authorList>
    </citation>
    <scope>NUCLEOTIDE SEQUENCE</scope>
    <source>
        <strain evidence="1">FC423</strain>
    </source>
</reference>
<dbReference type="GeneID" id="64704974"/>
<dbReference type="AlphaFoldDB" id="A0A9P7ESI3"/>
<name>A0A9P7ESI3_9AGAM</name>
<keyword evidence="2" id="KW-1185">Reference proteome</keyword>
<dbReference type="Proteomes" id="UP000823399">
    <property type="component" value="Unassembled WGS sequence"/>
</dbReference>
<proteinExistence type="predicted"/>
<evidence type="ECO:0000313" key="1">
    <source>
        <dbReference type="EMBL" id="KAG2085835.1"/>
    </source>
</evidence>
<protein>
    <submittedName>
        <fullName evidence="1">Uncharacterized protein</fullName>
    </submittedName>
</protein>
<gene>
    <name evidence="1" type="ORF">F5147DRAFT_781868</name>
</gene>
<sequence>MVEDDTTPGQISLSLDDHNIIDFDPGNEVLPSPVLSDASMTSNVQPQPAPIDYGRQTLYQSFDEFGIAPEMQALPADEALWRPFRSRRDFEFSEIALDAALNKHQIDRLLSLIAHISQGQTQITLTNETDLRMLR</sequence>